<evidence type="ECO:0000256" key="1">
    <source>
        <dbReference type="SAM" id="Coils"/>
    </source>
</evidence>
<feature type="coiled-coil region" evidence="1">
    <location>
        <begin position="378"/>
        <end position="466"/>
    </location>
</feature>
<dbReference type="Pfam" id="PF13166">
    <property type="entry name" value="AAA_13"/>
    <property type="match status" value="1"/>
</dbReference>
<feature type="domain" description="Protein CR006 P-loop" evidence="2">
    <location>
        <begin position="11"/>
        <end position="705"/>
    </location>
</feature>
<accession>A0ABT1EL89</accession>
<evidence type="ECO:0000313" key="3">
    <source>
        <dbReference type="EMBL" id="MCP1111480.1"/>
    </source>
</evidence>
<gene>
    <name evidence="3" type="ORF">NK118_14595</name>
</gene>
<organism evidence="3 4">
    <name type="scientific">Ohessyouella blattaphilus</name>
    <dbReference type="NCBI Taxonomy" id="2949333"/>
    <lineage>
        <taxon>Bacteria</taxon>
        <taxon>Bacillati</taxon>
        <taxon>Bacillota</taxon>
        <taxon>Clostridia</taxon>
        <taxon>Lachnospirales</taxon>
        <taxon>Lachnospiraceae</taxon>
        <taxon>Ohessyouella</taxon>
    </lineage>
</organism>
<keyword evidence="1" id="KW-0175">Coiled coil</keyword>
<evidence type="ECO:0000259" key="2">
    <source>
        <dbReference type="Pfam" id="PF13166"/>
    </source>
</evidence>
<dbReference type="Proteomes" id="UP001523565">
    <property type="component" value="Unassembled WGS sequence"/>
</dbReference>
<name>A0ABT1EL89_9FIRM</name>
<dbReference type="PANTHER" id="PTHR32182:SF0">
    <property type="entry name" value="DNA REPLICATION AND REPAIR PROTEIN RECF"/>
    <property type="match status" value="1"/>
</dbReference>
<dbReference type="SUPFAM" id="SSF52540">
    <property type="entry name" value="P-loop containing nucleoside triphosphate hydrolases"/>
    <property type="match status" value="1"/>
</dbReference>
<protein>
    <submittedName>
        <fullName evidence="3">AAA family ATPase</fullName>
    </submittedName>
</protein>
<dbReference type="RefSeq" id="WP_262070339.1">
    <property type="nucleotide sequence ID" value="NZ_JAMXOC010000038.1"/>
</dbReference>
<evidence type="ECO:0000313" key="4">
    <source>
        <dbReference type="Proteomes" id="UP001523565"/>
    </source>
</evidence>
<dbReference type="Gene3D" id="3.40.50.300">
    <property type="entry name" value="P-loop containing nucleotide triphosphate hydrolases"/>
    <property type="match status" value="2"/>
</dbReference>
<proteinExistence type="predicted"/>
<keyword evidence="4" id="KW-1185">Reference proteome</keyword>
<dbReference type="PANTHER" id="PTHR32182">
    <property type="entry name" value="DNA REPLICATION AND REPAIR PROTEIN RECF"/>
    <property type="match status" value="1"/>
</dbReference>
<dbReference type="InterPro" id="IPR027417">
    <property type="entry name" value="P-loop_NTPase"/>
</dbReference>
<reference evidence="3 4" key="1">
    <citation type="journal article" date="2022" name="Genome Biol. Evol.">
        <title>Host diet, physiology and behaviors set the stage for Lachnospiraceae cladogenesis.</title>
        <authorList>
            <person name="Vera-Ponce De Leon A."/>
            <person name="Schneider M."/>
            <person name="Jahnes B.C."/>
            <person name="Sadowski V."/>
            <person name="Camuy-Velez L.A."/>
            <person name="Duan J."/>
            <person name="Sabree Z.L."/>
        </authorList>
    </citation>
    <scope>NUCLEOTIDE SEQUENCE [LARGE SCALE GENOMIC DNA]</scope>
    <source>
        <strain evidence="3 4">PAL227</strain>
    </source>
</reference>
<comment type="caution">
    <text evidence="3">The sequence shown here is derived from an EMBL/GenBank/DDBJ whole genome shotgun (WGS) entry which is preliminary data.</text>
</comment>
<sequence length="719" mass="84474">MINKIRMNKVASYKKEAILETDKKINLIYGLNGTGKSTISDYLYSPTESCYGDCTIEGLESTEEILVYNQHFVGDYFYERDSIPGVFTMSKTNSMAQKAMEQSEAIIKLVSKIVVEEEHKKQSITKCLEKLKDNILDEVWMIRRKYTGGDHVLEYCFEGVKKSKLALYHHLIETTALNDDLDTTISELKRQIEQLQGEDHTCEHIPELEFPAGVYETSEIFSKVIVGNKDSSVAKVIDKLQNSDWVSAGMAYIDTSEDESLCPFCQEKTLTKTLIDSIRQYFDETYQEDLDVIGELYRGYKEGYEQLPRLDVYTKDPFAKPYEAELKAIYMKLVRVVRDNIYQIKRKQNSPGTVVTIEATDLIIREFNDCLGKINQDIYKYNEKIRNKKEELEKLKNKFWQVLQREYDSTLREYEKCKEEENEKYQTCEKRIKACLRQKEEELEKIKRYKAQMSNISEAVENINNTLLEIGIDSFKIEKYSEENALYQLVRGEEENIFESLSEGEKMVISFLYFLEVCKGVNATGKTNKIIIIDDPISSLSHVFIFNIGRLIRNEFLQTEKYEQVFILTHSLYFFYELTNLNHEQSREIQKLFRIKKTGGTSQIGEMSYEEVQNDYHSYWSIIKDKDSPPALIANCMRNIIEYFFDFVEKQDFKSIFNSKELKDSNKYQSFNRYMNRESPSKGQIIFDAKEFDYESYMEAFQLVFEVKGYEKHFKQMMK</sequence>
<dbReference type="InterPro" id="IPR026866">
    <property type="entry name" value="CR006_AAA"/>
</dbReference>
<dbReference type="EMBL" id="JAMZFV010000038">
    <property type="protein sequence ID" value="MCP1111480.1"/>
    <property type="molecule type" value="Genomic_DNA"/>
</dbReference>